<evidence type="ECO:0000313" key="3">
    <source>
        <dbReference type="EMBL" id="SIS46381.1"/>
    </source>
</evidence>
<evidence type="ECO:0000313" key="2">
    <source>
        <dbReference type="EMBL" id="SIS30615.1"/>
    </source>
</evidence>
<name>A0A1N7JAV9_9FLAO</name>
<dbReference type="EMBL" id="FTNZ01000008">
    <property type="protein sequence ID" value="SIS46381.1"/>
    <property type="molecule type" value="Genomic_DNA"/>
</dbReference>
<dbReference type="STRING" id="112234.SAMN05421768_10237"/>
<evidence type="ECO:0000313" key="4">
    <source>
        <dbReference type="Proteomes" id="UP000186106"/>
    </source>
</evidence>
<sequence>MKALNHYISKELKCAKISMKNIFCVLLLSMVQPVLAQTKLEKAITNLEDHYDQEKVYLLTDKSQYAAGDKIWFKSFVFDGYNRSALSTTLFVELYDSDKKIIDWKTILLTNGEGSGDFQLKESLPEQVYYVRAYTPYMTNFNEDFQIVKTIPVYNPSSTESLVISKSSDWSAKAFPEGGTFINGIPTKFAVRLSSNTSLPENWTGKVIDTQNPKVPITTFTSFDKNVAAFTITPASGKKYQVVIHDNAGKDKTIDLPQVADSGLHLDVNSSKDGIKYTIKGANLKQQLQGYKIVGTINNHLAYKANIKQLTNEVSSLIPPKISNGANAVLQLAIFDEQDNLVAQRLCFIKPNDLKIEKAEIIGQSIKQTPRSFNSIDLSPESYFKNYTVLVSEDDGSNKPEEENILSSLWLTGDFTSKIDSPAQYFSKNANTEALDALLISENWKRFDWNAVLSGSVPTIKNNPQQFLSYKVKPIKNNALLVNAPVSLMLKLGKNQPVLNQFITDQNGYVYLNNLNNDDPLEVSLFVSSENNKEANTDNLFVTVEPLVTPTQFKGNFPGTKYTLVKSGANKVLPPAIAKAINTQKNNKKIESAEIQIDQVKLVGKKKDPKVELDKQLSSGMFSGEINSTIFDFVNEDQRAAGANNILDWLQGKVAGVTLQRNNSGINVPYIRNKPAKLYLDEMITDPAMITSIPVSNIAMVKVIKNSGLLGDAVAIYTMKGDLQSKNTGKEATKANSAIIKGYDKPSEFLVEMIDEDSPAKIEKDTRETLYWNPNLFDSDYVPPRIKFFNNDTAKQFKVLIISFDEDDHILYQNEIFK</sequence>
<keyword evidence="1" id="KW-0732">Signal</keyword>
<feature type="signal peptide" evidence="1">
    <location>
        <begin position="1"/>
        <end position="36"/>
    </location>
</feature>
<dbReference type="Gene3D" id="2.60.40.1930">
    <property type="match status" value="1"/>
</dbReference>
<dbReference type="AlphaFoldDB" id="A0A1N7JAV9"/>
<reference evidence="3 4" key="1">
    <citation type="submission" date="2017-01" db="EMBL/GenBank/DDBJ databases">
        <authorList>
            <person name="Mah S.A."/>
            <person name="Swanson W.J."/>
            <person name="Moy G.W."/>
            <person name="Vacquier V.D."/>
        </authorList>
    </citation>
    <scope>NUCLEOTIDE SEQUENCE [LARGE SCALE GENOMIC DNA]</scope>
    <source>
        <strain evidence="3 4">DSM 16927</strain>
    </source>
</reference>
<evidence type="ECO:0008006" key="5">
    <source>
        <dbReference type="Google" id="ProtNLM"/>
    </source>
</evidence>
<dbReference type="EMBL" id="FTNZ01000002">
    <property type="protein sequence ID" value="SIS30615.1"/>
    <property type="molecule type" value="Genomic_DNA"/>
</dbReference>
<proteinExistence type="predicted"/>
<feature type="chain" id="PRO_5015068134" description="TonB-dependent Receptor Plug Domain" evidence="1">
    <location>
        <begin position="37"/>
        <end position="818"/>
    </location>
</feature>
<organism evidence="3 4">
    <name type="scientific">Chryseobacterium joostei</name>
    <dbReference type="NCBI Taxonomy" id="112234"/>
    <lineage>
        <taxon>Bacteria</taxon>
        <taxon>Pseudomonadati</taxon>
        <taxon>Bacteroidota</taxon>
        <taxon>Flavobacteriia</taxon>
        <taxon>Flavobacteriales</taxon>
        <taxon>Weeksellaceae</taxon>
        <taxon>Chryseobacterium group</taxon>
        <taxon>Chryseobacterium</taxon>
    </lineage>
</organism>
<dbReference type="Proteomes" id="UP000186106">
    <property type="component" value="Unassembled WGS sequence"/>
</dbReference>
<gene>
    <name evidence="2" type="ORF">SAMN05421768_10237</name>
    <name evidence="3" type="ORF">SAMN05421768_10836</name>
</gene>
<evidence type="ECO:0000256" key="1">
    <source>
        <dbReference type="SAM" id="SignalP"/>
    </source>
</evidence>
<accession>A0A1N7JAV9</accession>
<protein>
    <recommendedName>
        <fullName evidence="5">TonB-dependent Receptor Plug Domain</fullName>
    </recommendedName>
</protein>